<dbReference type="InterPro" id="IPR000504">
    <property type="entry name" value="RRM_dom"/>
</dbReference>
<evidence type="ECO:0000313" key="8">
    <source>
        <dbReference type="Proteomes" id="UP001235939"/>
    </source>
</evidence>
<dbReference type="PROSITE" id="PS50102">
    <property type="entry name" value="RRM"/>
    <property type="match status" value="1"/>
</dbReference>
<dbReference type="Pfam" id="PF00076">
    <property type="entry name" value="RRM_1"/>
    <property type="match status" value="1"/>
</dbReference>
<dbReference type="PANTHER" id="PTHR13288:SF8">
    <property type="entry name" value="SPLICING FACTOR 45"/>
    <property type="match status" value="1"/>
</dbReference>
<dbReference type="EMBL" id="CP092878">
    <property type="protein sequence ID" value="UYV78097.1"/>
    <property type="molecule type" value="Genomic_DNA"/>
</dbReference>
<comment type="function">
    <text evidence="2">Splice factor that binds to the single-stranded 3'AG at the exon/intron border and promotes its utilization in the second catalytic step. Involved in the regulation of alternative splicing and the utilization of cryptic splice sites.</text>
</comment>
<evidence type="ECO:0000259" key="4">
    <source>
        <dbReference type="PROSITE" id="PS50102"/>
    </source>
</evidence>
<dbReference type="PROSITE" id="PS50174">
    <property type="entry name" value="G_PATCH"/>
    <property type="match status" value="1"/>
</dbReference>
<keyword evidence="2" id="KW-0539">Nucleus</keyword>
<dbReference type="EMBL" id="CP092878">
    <property type="protein sequence ID" value="UYV78095.1"/>
    <property type="molecule type" value="Genomic_DNA"/>
</dbReference>
<feature type="domain" description="RRM" evidence="4">
    <location>
        <begin position="258"/>
        <end position="344"/>
    </location>
</feature>
<proteinExistence type="predicted"/>
<dbReference type="PIRSF" id="PIRSF031066">
    <property type="entry name" value="Splicing_factor_SPF45"/>
    <property type="match status" value="1"/>
</dbReference>
<evidence type="ECO:0000256" key="2">
    <source>
        <dbReference type="PIRNR" id="PIRNR031066"/>
    </source>
</evidence>
<keyword evidence="2" id="KW-0747">Spliceosome</keyword>
<dbReference type="SMART" id="SM00361">
    <property type="entry name" value="RRM_1"/>
    <property type="match status" value="1"/>
</dbReference>
<dbReference type="SMART" id="SM00443">
    <property type="entry name" value="G_patch"/>
    <property type="match status" value="1"/>
</dbReference>
<dbReference type="Gene3D" id="3.30.70.330">
    <property type="match status" value="1"/>
</dbReference>
<feature type="region of interest" description="Disordered" evidence="3">
    <location>
        <begin position="139"/>
        <end position="185"/>
    </location>
</feature>
<dbReference type="InterPro" id="IPR000467">
    <property type="entry name" value="G_patch_dom"/>
</dbReference>
<comment type="subunit">
    <text evidence="2">Associates with the spliceosome.</text>
</comment>
<dbReference type="Pfam" id="PF01585">
    <property type="entry name" value="G-patch"/>
    <property type="match status" value="1"/>
</dbReference>
<sequence>MSLYDGLDIDIKDKTNKDVEWSTGIKLLQTQLQLKKTALAQAKRDQMRKSATLTPVLDLKSRRDDQDEMPPPPVVGFTHDSSGGATLLGGDWDIKEEYDPFWPSDYEKIQRERREKEKKLKSDDKKKVKVERRELQPRLVDDDYEEEEETKKKSTTGVAIAPPAFLTESSDRKDSQPYQSGPSGSVAARIMAKYGYKEGQGLGKQEQGMSQALLVEKTSKRGGKIIHEKDIAAQSGSPSHNSQQAQEKITEMMKNPSKVVLLKNMVGPGEVDEYLETETKEECGKYGEVISCLIFEIPSKEIPEEEAVRIFIEFKRVESAIKALIDLNGRYFGGRVVKASFYDQDKFNRLELNE</sequence>
<gene>
    <name evidence="6" type="ORF">LAZ67_16000100</name>
    <name evidence="7" type="ORF">LAZ67_16000103</name>
</gene>
<protein>
    <recommendedName>
        <fullName evidence="2">Splicing factor 45</fullName>
    </recommendedName>
    <alternativeName>
        <fullName evidence="2">RNA-binding motif protein 17</fullName>
    </alternativeName>
</protein>
<dbReference type="PANTHER" id="PTHR13288">
    <property type="entry name" value="SPLICING FACTOR 45 SPF45"/>
    <property type="match status" value="1"/>
</dbReference>
<dbReference type="InterPro" id="IPR034653">
    <property type="entry name" value="SPF45_RRM"/>
</dbReference>
<dbReference type="InterPro" id="IPR035979">
    <property type="entry name" value="RBD_domain_sf"/>
</dbReference>
<feature type="region of interest" description="Disordered" evidence="3">
    <location>
        <begin position="61"/>
        <end position="82"/>
    </location>
</feature>
<dbReference type="CDD" id="cd12647">
    <property type="entry name" value="RRM_UHM_SPF45"/>
    <property type="match status" value="1"/>
</dbReference>
<dbReference type="Proteomes" id="UP001235939">
    <property type="component" value="Chromosome 16"/>
</dbReference>
<evidence type="ECO:0000256" key="1">
    <source>
        <dbReference type="ARBA" id="ARBA00022884"/>
    </source>
</evidence>
<feature type="domain" description="G-patch" evidence="5">
    <location>
        <begin position="183"/>
        <end position="223"/>
    </location>
</feature>
<keyword evidence="2" id="KW-0508">mRNA splicing</keyword>
<dbReference type="InterPro" id="IPR012677">
    <property type="entry name" value="Nucleotide-bd_a/b_plait_sf"/>
</dbReference>
<dbReference type="InterPro" id="IPR003954">
    <property type="entry name" value="RRM_euk-type"/>
</dbReference>
<comment type="subcellular location">
    <subcellularLocation>
        <location evidence="2">Nucleus</location>
    </subcellularLocation>
</comment>
<dbReference type="SUPFAM" id="SSF54928">
    <property type="entry name" value="RNA-binding domain, RBD"/>
    <property type="match status" value="1"/>
</dbReference>
<name>A0ABY6LCE7_9ARAC</name>
<evidence type="ECO:0000259" key="5">
    <source>
        <dbReference type="PROSITE" id="PS50174"/>
    </source>
</evidence>
<reference evidence="7 8" key="1">
    <citation type="submission" date="2022-01" db="EMBL/GenBank/DDBJ databases">
        <title>A chromosomal length assembly of Cordylochernes scorpioides.</title>
        <authorList>
            <person name="Zeh D."/>
            <person name="Zeh J."/>
        </authorList>
    </citation>
    <scope>NUCLEOTIDE SEQUENCE [LARGE SCALE GENOMIC DNA]</scope>
    <source>
        <strain evidence="7">IN4F17</strain>
        <tissue evidence="7">Whole Body</tissue>
    </source>
</reference>
<evidence type="ECO:0000256" key="3">
    <source>
        <dbReference type="SAM" id="MobiDB-lite"/>
    </source>
</evidence>
<dbReference type="InterPro" id="IPR040052">
    <property type="entry name" value="RBM17"/>
</dbReference>
<keyword evidence="2" id="KW-0507">mRNA processing</keyword>
<keyword evidence="8" id="KW-1185">Reference proteome</keyword>
<organism evidence="7 8">
    <name type="scientific">Cordylochernes scorpioides</name>
    <dbReference type="NCBI Taxonomy" id="51811"/>
    <lineage>
        <taxon>Eukaryota</taxon>
        <taxon>Metazoa</taxon>
        <taxon>Ecdysozoa</taxon>
        <taxon>Arthropoda</taxon>
        <taxon>Chelicerata</taxon>
        <taxon>Arachnida</taxon>
        <taxon>Pseudoscorpiones</taxon>
        <taxon>Cheliferoidea</taxon>
        <taxon>Chernetidae</taxon>
        <taxon>Cordylochernes</taxon>
    </lineage>
</organism>
<accession>A0ABY6LCE7</accession>
<evidence type="ECO:0000313" key="7">
    <source>
        <dbReference type="EMBL" id="UYV78097.1"/>
    </source>
</evidence>
<evidence type="ECO:0000313" key="6">
    <source>
        <dbReference type="EMBL" id="UYV78095.1"/>
    </source>
</evidence>
<keyword evidence="1 2" id="KW-0694">RNA-binding</keyword>